<organism evidence="1 2">
    <name type="scientific">Paramecium sonneborni</name>
    <dbReference type="NCBI Taxonomy" id="65129"/>
    <lineage>
        <taxon>Eukaryota</taxon>
        <taxon>Sar</taxon>
        <taxon>Alveolata</taxon>
        <taxon>Ciliophora</taxon>
        <taxon>Intramacronucleata</taxon>
        <taxon>Oligohymenophorea</taxon>
        <taxon>Peniculida</taxon>
        <taxon>Parameciidae</taxon>
        <taxon>Paramecium</taxon>
    </lineage>
</organism>
<reference evidence="1" key="1">
    <citation type="submission" date="2021-01" db="EMBL/GenBank/DDBJ databases">
        <authorList>
            <consortium name="Genoscope - CEA"/>
            <person name="William W."/>
        </authorList>
    </citation>
    <scope>NUCLEOTIDE SEQUENCE</scope>
</reference>
<dbReference type="Proteomes" id="UP000692954">
    <property type="component" value="Unassembled WGS sequence"/>
</dbReference>
<proteinExistence type="predicted"/>
<accession>A0A8S1LW11</accession>
<name>A0A8S1LW11_9CILI</name>
<protein>
    <submittedName>
        <fullName evidence="1">Uncharacterized protein</fullName>
    </submittedName>
</protein>
<sequence length="70" mass="8626">MMYITPNQDQFIYLLDTKEKNNMNSMVLGLRNKEEYVQNILQQRPKWNLKLELLFKQFIHNLYTQVEIFD</sequence>
<keyword evidence="2" id="KW-1185">Reference proteome</keyword>
<evidence type="ECO:0000313" key="1">
    <source>
        <dbReference type="EMBL" id="CAD8071667.1"/>
    </source>
</evidence>
<gene>
    <name evidence="1" type="ORF">PSON_ATCC_30995.1.T0280189</name>
</gene>
<dbReference type="AlphaFoldDB" id="A0A8S1LW11"/>
<comment type="caution">
    <text evidence="1">The sequence shown here is derived from an EMBL/GenBank/DDBJ whole genome shotgun (WGS) entry which is preliminary data.</text>
</comment>
<evidence type="ECO:0000313" key="2">
    <source>
        <dbReference type="Proteomes" id="UP000692954"/>
    </source>
</evidence>
<dbReference type="EMBL" id="CAJJDN010000028">
    <property type="protein sequence ID" value="CAD8071667.1"/>
    <property type="molecule type" value="Genomic_DNA"/>
</dbReference>